<comment type="caution">
    <text evidence="11">The sequence shown here is derived from an EMBL/GenBank/DDBJ whole genome shotgun (WGS) entry which is preliminary data.</text>
</comment>
<dbReference type="Gene3D" id="3.40.605.10">
    <property type="entry name" value="Aldehyde Dehydrogenase, Chain A, domain 1"/>
    <property type="match status" value="1"/>
</dbReference>
<dbReference type="Gene3D" id="3.20.20.220">
    <property type="match status" value="1"/>
</dbReference>
<dbReference type="PROSITE" id="PS00070">
    <property type="entry name" value="ALDEHYDE_DEHYDR_CYS"/>
    <property type="match status" value="1"/>
</dbReference>
<keyword evidence="2 5" id="KW-0560">Oxidoreductase</keyword>
<evidence type="ECO:0000256" key="3">
    <source>
        <dbReference type="ARBA" id="ARBA00023027"/>
    </source>
</evidence>
<dbReference type="InterPro" id="IPR002872">
    <property type="entry name" value="Proline_DH_dom"/>
</dbReference>
<keyword evidence="5" id="KW-0285">Flavoprotein</keyword>
<dbReference type="Pfam" id="PF00171">
    <property type="entry name" value="Aldedh"/>
    <property type="match status" value="1"/>
</dbReference>
<dbReference type="PANTHER" id="PTHR42862:SF1">
    <property type="entry name" value="DELTA-1-PYRROLINE-5-CARBOXYLATE DEHYDROGENASE 2, ISOFORM A-RELATED"/>
    <property type="match status" value="1"/>
</dbReference>
<dbReference type="PIRSF" id="PIRSF000197">
    <property type="entry name" value="Bifunct_PutA"/>
    <property type="match status" value="1"/>
</dbReference>
<dbReference type="FunFam" id="3.40.309.10:FF:000005">
    <property type="entry name" value="1-pyrroline-5-carboxylate dehydrogenase 1"/>
    <property type="match status" value="1"/>
</dbReference>
<dbReference type="Pfam" id="PF14850">
    <property type="entry name" value="Pro_dh-DNA_bdg"/>
    <property type="match status" value="1"/>
</dbReference>
<dbReference type="EC" id="1.2.1.88" evidence="5"/>
<dbReference type="InterPro" id="IPR029041">
    <property type="entry name" value="FAD-linked_oxidoreductase-like"/>
</dbReference>
<dbReference type="SUPFAM" id="SSF53720">
    <property type="entry name" value="ALDH-like"/>
    <property type="match status" value="2"/>
</dbReference>
<keyword evidence="5" id="KW-0642">Proline metabolism</keyword>
<dbReference type="Gene3D" id="3.40.309.10">
    <property type="entry name" value="Aldehyde Dehydrogenase, Chain A, domain 2"/>
    <property type="match status" value="1"/>
</dbReference>
<dbReference type="GO" id="GO:0003700">
    <property type="term" value="F:DNA-binding transcription factor activity"/>
    <property type="evidence" value="ECO:0007669"/>
    <property type="project" value="InterPro"/>
</dbReference>
<dbReference type="InterPro" id="IPR016161">
    <property type="entry name" value="Ald_DH/histidinol_DH"/>
</dbReference>
<keyword evidence="5" id="KW-0805">Transcription regulation</keyword>
<dbReference type="EC" id="1.5.5.2" evidence="5"/>
<evidence type="ECO:0000259" key="8">
    <source>
        <dbReference type="Pfam" id="PF00171"/>
    </source>
</evidence>
<dbReference type="InterPro" id="IPR024089">
    <property type="entry name" value="PRODH_PutA_dom_I/II"/>
</dbReference>
<dbReference type="SUPFAM" id="SSF51730">
    <property type="entry name" value="FAD-linked oxidoreductase"/>
    <property type="match status" value="1"/>
</dbReference>
<evidence type="ECO:0000256" key="2">
    <source>
        <dbReference type="ARBA" id="ARBA00023002"/>
    </source>
</evidence>
<comment type="catalytic activity">
    <reaction evidence="4 5">
        <text>L-glutamate 5-semialdehyde + NAD(+) + H2O = L-glutamate + NADH + 2 H(+)</text>
        <dbReference type="Rhea" id="RHEA:30235"/>
        <dbReference type="ChEBI" id="CHEBI:15377"/>
        <dbReference type="ChEBI" id="CHEBI:15378"/>
        <dbReference type="ChEBI" id="CHEBI:29985"/>
        <dbReference type="ChEBI" id="CHEBI:57540"/>
        <dbReference type="ChEBI" id="CHEBI:57945"/>
        <dbReference type="ChEBI" id="CHEBI:58066"/>
        <dbReference type="EC" id="1.2.1.88"/>
    </reaction>
</comment>
<dbReference type="GO" id="GO:0003842">
    <property type="term" value="F:L-glutamate gamma-semialdehyde dehydrogenase activity"/>
    <property type="evidence" value="ECO:0007669"/>
    <property type="project" value="UniProtKB-UniRule"/>
</dbReference>
<keyword evidence="3 5" id="KW-0520">NAD</keyword>
<dbReference type="GO" id="GO:0003677">
    <property type="term" value="F:DNA binding"/>
    <property type="evidence" value="ECO:0007669"/>
    <property type="project" value="UniProtKB-KW"/>
</dbReference>
<dbReference type="GO" id="GO:0010133">
    <property type="term" value="P:L-proline catabolic process to L-glutamate"/>
    <property type="evidence" value="ECO:0007669"/>
    <property type="project" value="UniProtKB-UniRule"/>
</dbReference>
<dbReference type="FunCoup" id="A0A4R6QPM2">
    <property type="interactions" value="320"/>
</dbReference>
<comment type="cofactor">
    <cofactor evidence="5">
        <name>FAD</name>
        <dbReference type="ChEBI" id="CHEBI:57692"/>
    </cofactor>
</comment>
<reference evidence="11 12" key="1">
    <citation type="submission" date="2019-03" db="EMBL/GenBank/DDBJ databases">
        <title>Genomic Encyclopedia of Type Strains, Phase IV (KMG-IV): sequencing the most valuable type-strain genomes for metagenomic binning, comparative biology and taxonomic classification.</title>
        <authorList>
            <person name="Goeker M."/>
        </authorList>
    </citation>
    <scope>NUCLEOTIDE SEQUENCE [LARGE SCALE GENOMIC DNA]</scope>
    <source>
        <strain evidence="11 12">DSM 16998</strain>
    </source>
</reference>
<comment type="function">
    <text evidence="5">Oxidizes proline to glutamate for use as a carbon and nitrogen source.</text>
</comment>
<keyword evidence="5" id="KW-0804">Transcription</keyword>
<evidence type="ECO:0000256" key="5">
    <source>
        <dbReference type="PIRNR" id="PIRNR000197"/>
    </source>
</evidence>
<dbReference type="AlphaFoldDB" id="A0A4R6QPM2"/>
<comment type="pathway">
    <text evidence="1 5">Amino-acid degradation; L-proline degradation into L-glutamate; L-glutamate from L-proline: step 2/2.</text>
</comment>
<comment type="similarity">
    <text evidence="5">In the N-terminal section; belongs to the proline dehydrogenase family.</text>
</comment>
<feature type="domain" description="Proline dehydrogenase PutA" evidence="10">
    <location>
        <begin position="61"/>
        <end position="166"/>
    </location>
</feature>
<dbReference type="CDD" id="cd07125">
    <property type="entry name" value="ALDH_PutA-P5CDH"/>
    <property type="match status" value="1"/>
</dbReference>
<feature type="domain" description="Proline dehydrogenase" evidence="9">
    <location>
        <begin position="217"/>
        <end position="501"/>
    </location>
</feature>
<evidence type="ECO:0000313" key="12">
    <source>
        <dbReference type="Proteomes" id="UP000295361"/>
    </source>
</evidence>
<gene>
    <name evidence="11" type="ORF">DES47_102187</name>
</gene>
<dbReference type="InterPro" id="IPR015590">
    <property type="entry name" value="Aldehyde_DH_dom"/>
</dbReference>
<accession>A0A4R6QPM2</accession>
<feature type="compositionally biased region" description="Basic and acidic residues" evidence="7">
    <location>
        <begin position="178"/>
        <end position="187"/>
    </location>
</feature>
<dbReference type="SUPFAM" id="SSF81935">
    <property type="entry name" value="N-terminal domain of bifunctional PutA protein"/>
    <property type="match status" value="1"/>
</dbReference>
<dbReference type="InterPro" id="IPR025703">
    <property type="entry name" value="Bifunct_PutA"/>
</dbReference>
<dbReference type="InterPro" id="IPR050485">
    <property type="entry name" value="Proline_metab_enzyme"/>
</dbReference>
<dbReference type="InterPro" id="IPR024082">
    <property type="entry name" value="PRODH_PutA_dom_II"/>
</dbReference>
<sequence length="1226" mass="129982">MNSFALPPERTRLPFPYRDEQAVLQDLIASLGEGLDWSRVIDTAGPWVEAVRANPAPFWAMESLLREYPITSAEGLALMRLAEALLRVPDAPTAIALTADQLGRAQFDGASDGPHKMLASLSASAISLSKKFLPDSDGDGGLFTRLGAQTVVAATVRAIQLLGRQFVLGRSIQEAMREAADQRREAQEAQGRPKLPDSPSGGRSARSDGLGGQYPMLRFSYDMLGEGARTEHDAQRYQDSYIAAIKAIAAGSKAEAPETADGISIKLSALFSRYEVLQRERVFAELLPRVWQLIELAANANINLTIDAEEVDRLELSLDVLDTLAEQIAKTYPQWRGFGLAVQAYQTRAQAVIHEVAAIARKHGLRFMVRLVKGAYWDGEIKRAQELGLEAYPVFTHKQHTDVSYLACAKALIAHADVIYPQFASHNAGTIAAIVLMARAANAKFEMQRLHGMGEGVYREVLKDGSIPCRVYAPVGEHRDLLAYLVRRLLENGANSSFVHQLADVNVQVPELLGSPISLVQPTGALPMPVDLYRDAQGRGRANSTGADLTAPAQREPLRRALEQHALRAVPEATSFDVDEAMARLQAGFAGWNATPVAERAAILRRAADALDARLAEFCALLVKEAHKTQADCVAEVREAVDFLRYYADQAELEAPRIQGRGVFVCISPWNFPLAIFAGQVVAALVTGNTVAAKPAEQTPYVALKMVELLQQCGLPRDALALLHGPGETVGAGLVAHPHTAGVCFTGSTAVAHIINRTLAAKEGAVVPLIAETGGINAMVVDSTALPEQVVDAVVQSAFRSAGQRCSALRLLCVHESIADGLIAMLRGALQELWVGNPAELATDVGPVIDDEAYQGITAQVERLKREAKLIAEGTIHDAVPRLVKPVAFEINKIADLGQEIFGPVLHVLRWGGEADTVIEQINALGYGLTLGIQTRIDSRALRLAAKAQVGNVYVNRNIIGAVVGVQPFGGEGMSGTGPKAGGPHYLHRFCAEPAPSTQAMSGLISGVAAPADLNGRLAALQTAQAAWAEVELAQRVAVLERTADSLEPGAAAVVRAHALQARHGLAPLALPGPTGESNELRLHGRGVIAVLSDGADVAQLAAALAGALVAGNSVALLGNGRCETLRQQFVAAGLPAAVLTVLPVDAAAALLGASALAGVCVAANDVGLVRTVLRRLAQRSGAILPLISAAEAANPRQQYRFAAEQTLTINTAAAGGNAALLAGTH</sequence>
<name>A0A4R6QPM2_9BURK</name>
<comment type="pathway">
    <text evidence="5">Amino-acid degradation; L-proline degradation into L-glutamate; L-glutamate from L-proline: step 1/2.</text>
</comment>
<protein>
    <recommendedName>
        <fullName evidence="5">Bifunctional protein PutA</fullName>
    </recommendedName>
    <domain>
        <recommendedName>
            <fullName evidence="5">Proline dehydrogenase</fullName>
            <ecNumber evidence="5">1.5.5.2</ecNumber>
        </recommendedName>
        <alternativeName>
            <fullName evidence="5">Proline oxidase</fullName>
        </alternativeName>
    </domain>
    <domain>
        <recommendedName>
            <fullName evidence="5">Delta-1-pyrroline-5-carboxylate dehydrogenase</fullName>
            <shortName evidence="5">P5C dehydrogenase</shortName>
            <ecNumber evidence="5">1.2.1.88</ecNumber>
        </recommendedName>
        <alternativeName>
            <fullName evidence="5">L-glutamate gamma-semialdehyde dehydrogenase</fullName>
        </alternativeName>
    </domain>
</protein>
<evidence type="ECO:0000256" key="4">
    <source>
        <dbReference type="ARBA" id="ARBA00048142"/>
    </source>
</evidence>
<keyword evidence="12" id="KW-1185">Reference proteome</keyword>
<dbReference type="UniPathway" id="UPA00261">
    <property type="reaction ID" value="UER00373"/>
</dbReference>
<evidence type="ECO:0000259" key="9">
    <source>
        <dbReference type="Pfam" id="PF01619"/>
    </source>
</evidence>
<keyword evidence="5" id="KW-0678">Repressor</keyword>
<keyword evidence="5" id="KW-0274">FAD</keyword>
<dbReference type="Pfam" id="PF01619">
    <property type="entry name" value="Pro_dh"/>
    <property type="match status" value="1"/>
</dbReference>
<dbReference type="EMBL" id="SNXS01000002">
    <property type="protein sequence ID" value="TDP72442.1"/>
    <property type="molecule type" value="Genomic_DNA"/>
</dbReference>
<evidence type="ECO:0000256" key="1">
    <source>
        <dbReference type="ARBA" id="ARBA00004786"/>
    </source>
</evidence>
<dbReference type="InterPro" id="IPR016163">
    <property type="entry name" value="Ald_DH_C"/>
</dbReference>
<evidence type="ECO:0000259" key="10">
    <source>
        <dbReference type="Pfam" id="PF14850"/>
    </source>
</evidence>
<comment type="catalytic activity">
    <reaction evidence="5">
        <text>L-proline + a quinone = (S)-1-pyrroline-5-carboxylate + a quinol + H(+)</text>
        <dbReference type="Rhea" id="RHEA:23784"/>
        <dbReference type="ChEBI" id="CHEBI:15378"/>
        <dbReference type="ChEBI" id="CHEBI:17388"/>
        <dbReference type="ChEBI" id="CHEBI:24646"/>
        <dbReference type="ChEBI" id="CHEBI:60039"/>
        <dbReference type="ChEBI" id="CHEBI:132124"/>
        <dbReference type="EC" id="1.5.5.2"/>
    </reaction>
</comment>
<dbReference type="RefSeq" id="WP_133699908.1">
    <property type="nucleotide sequence ID" value="NZ_SNXS01000002.1"/>
</dbReference>
<proteinExistence type="inferred from homology"/>
<feature type="region of interest" description="Disordered" evidence="7">
    <location>
        <begin position="178"/>
        <end position="213"/>
    </location>
</feature>
<evidence type="ECO:0000256" key="7">
    <source>
        <dbReference type="SAM" id="MobiDB-lite"/>
    </source>
</evidence>
<dbReference type="NCBIfam" id="TIGR01238">
    <property type="entry name" value="D1pyr5carbox3"/>
    <property type="match status" value="1"/>
</dbReference>
<dbReference type="InterPro" id="IPR005933">
    <property type="entry name" value="PutA_C"/>
</dbReference>
<dbReference type="GO" id="GO:0004657">
    <property type="term" value="F:proline dehydrogenase activity"/>
    <property type="evidence" value="ECO:0007669"/>
    <property type="project" value="UniProtKB-UniRule"/>
</dbReference>
<dbReference type="Gene3D" id="1.20.5.460">
    <property type="entry name" value="Single helix bin"/>
    <property type="match status" value="1"/>
</dbReference>
<feature type="domain" description="Aldehyde dehydrogenase" evidence="8">
    <location>
        <begin position="563"/>
        <end position="991"/>
    </location>
</feature>
<dbReference type="OrthoDB" id="6187633at2"/>
<keyword evidence="5" id="KW-0238">DNA-binding</keyword>
<dbReference type="InterPro" id="IPR016162">
    <property type="entry name" value="Ald_DH_N"/>
</dbReference>
<feature type="active site" evidence="6">
    <location>
        <position position="806"/>
    </location>
</feature>
<dbReference type="GO" id="GO:0009898">
    <property type="term" value="C:cytoplasmic side of plasma membrane"/>
    <property type="evidence" value="ECO:0007669"/>
    <property type="project" value="TreeGrafter"/>
</dbReference>
<dbReference type="Proteomes" id="UP000295361">
    <property type="component" value="Unassembled WGS sequence"/>
</dbReference>
<comment type="similarity">
    <text evidence="5">In the C-terminal section; belongs to the aldehyde dehydrogenase family.</text>
</comment>
<dbReference type="PANTHER" id="PTHR42862">
    <property type="entry name" value="DELTA-1-PYRROLINE-5-CARBOXYLATE DEHYDROGENASE 1, ISOFORM A-RELATED"/>
    <property type="match status" value="1"/>
</dbReference>
<dbReference type="InParanoid" id="A0A4R6QPM2"/>
<organism evidence="11 12">
    <name type="scientific">Roseateles toxinivorans</name>
    <dbReference type="NCBI Taxonomy" id="270368"/>
    <lineage>
        <taxon>Bacteria</taxon>
        <taxon>Pseudomonadati</taxon>
        <taxon>Pseudomonadota</taxon>
        <taxon>Betaproteobacteria</taxon>
        <taxon>Burkholderiales</taxon>
        <taxon>Sphaerotilaceae</taxon>
        <taxon>Roseateles</taxon>
    </lineage>
</organism>
<feature type="active site" evidence="6">
    <location>
        <position position="772"/>
    </location>
</feature>
<evidence type="ECO:0000256" key="6">
    <source>
        <dbReference type="PIRSR" id="PIRSR000197-1"/>
    </source>
</evidence>
<evidence type="ECO:0000313" key="11">
    <source>
        <dbReference type="EMBL" id="TDP72442.1"/>
    </source>
</evidence>
<dbReference type="InterPro" id="IPR016160">
    <property type="entry name" value="Ald_DH_CS_CYS"/>
</dbReference>